<dbReference type="Pfam" id="PF00441">
    <property type="entry name" value="Acyl-CoA_dh_1"/>
    <property type="match status" value="1"/>
</dbReference>
<dbReference type="Gene3D" id="1.20.140.10">
    <property type="entry name" value="Butyryl-CoA Dehydrogenase, subunit A, domain 3"/>
    <property type="match status" value="1"/>
</dbReference>
<feature type="domain" description="Acyl-CoA dehydrogenase/oxidase N-terminal" evidence="9">
    <location>
        <begin position="13"/>
        <end position="118"/>
    </location>
</feature>
<dbReference type="InterPro" id="IPR013786">
    <property type="entry name" value="AcylCoA_DH/ox_N"/>
</dbReference>
<accession>A0A2U2CHY7</accession>
<dbReference type="InterPro" id="IPR036250">
    <property type="entry name" value="AcylCo_DH-like_C"/>
</dbReference>
<comment type="cofactor">
    <cofactor evidence="1 6">
        <name>FAD</name>
        <dbReference type="ChEBI" id="CHEBI:57692"/>
    </cofactor>
</comment>
<evidence type="ECO:0000259" key="9">
    <source>
        <dbReference type="Pfam" id="PF02771"/>
    </source>
</evidence>
<dbReference type="SUPFAM" id="SSF56645">
    <property type="entry name" value="Acyl-CoA dehydrogenase NM domain-like"/>
    <property type="match status" value="1"/>
</dbReference>
<dbReference type="PANTHER" id="PTHR43292:SF3">
    <property type="entry name" value="ACYL-COA DEHYDROGENASE FADE29"/>
    <property type="match status" value="1"/>
</dbReference>
<dbReference type="RefSeq" id="WP_109531283.1">
    <property type="nucleotide sequence ID" value="NZ_CAXPUO010000052.1"/>
</dbReference>
<dbReference type="FunFam" id="2.40.110.10:FF:000011">
    <property type="entry name" value="Acyl-CoA dehydrogenase FadE34"/>
    <property type="match status" value="1"/>
</dbReference>
<dbReference type="GO" id="GO:0016627">
    <property type="term" value="F:oxidoreductase activity, acting on the CH-CH group of donors"/>
    <property type="evidence" value="ECO:0007669"/>
    <property type="project" value="InterPro"/>
</dbReference>
<dbReference type="GO" id="GO:0050660">
    <property type="term" value="F:flavin adenine dinucleotide binding"/>
    <property type="evidence" value="ECO:0007669"/>
    <property type="project" value="InterPro"/>
</dbReference>
<sequence>MQPDRNAMSDADFAAELRAWLEAVYPPHWRDPVLRLRGRDAEWWYARQWQDGWRAPAWPREHGGLGLSVEKLILYHRVTEDFGIARTLDHGVKQVGPILVQYGTEAQRAACLRPILEGTQTWCQGYSEPGAGSDLAALRTRAEREGDSFRVNGQKIWTTQAEESTHLYFLARTSAAPKKQMGISLFLVRRDAPGITVRPIRNLLGEREFYEVFFDDLLVPADAVVGAVDQGWTVAKALLGHERFAQGSPALARHTYRLLCAMAGPLGAFDDPAFADRIARLGCDLSDADALYAENCAGVASGADLGDSLPIAKLVAAELFQAMTECLQDLAAEARARPGCGVSAARIDEAARVYLMSRPYTIFGGTAEVQRNIMARSLLPLRD</sequence>
<comment type="caution">
    <text evidence="10">The sequence shown here is derived from an EMBL/GenBank/DDBJ whole genome shotgun (WGS) entry which is preliminary data.</text>
</comment>
<dbReference type="EMBL" id="QEYD01000001">
    <property type="protein sequence ID" value="PWE31482.1"/>
    <property type="molecule type" value="Genomic_DNA"/>
</dbReference>
<dbReference type="InterPro" id="IPR052161">
    <property type="entry name" value="Mycobact_Acyl-CoA_DH"/>
</dbReference>
<evidence type="ECO:0000256" key="6">
    <source>
        <dbReference type="RuleBase" id="RU362125"/>
    </source>
</evidence>
<dbReference type="InterPro" id="IPR009100">
    <property type="entry name" value="AcylCoA_DH/oxidase_NM_dom_sf"/>
</dbReference>
<dbReference type="PANTHER" id="PTHR43292">
    <property type="entry name" value="ACYL-COA DEHYDROGENASE"/>
    <property type="match status" value="1"/>
</dbReference>
<keyword evidence="5 6" id="KW-0560">Oxidoreductase</keyword>
<comment type="similarity">
    <text evidence="2 6">Belongs to the acyl-CoA dehydrogenase family.</text>
</comment>
<dbReference type="SUPFAM" id="SSF47203">
    <property type="entry name" value="Acyl-CoA dehydrogenase C-terminal domain-like"/>
    <property type="match status" value="1"/>
</dbReference>
<dbReference type="InterPro" id="IPR037069">
    <property type="entry name" value="AcylCoA_DH/ox_N_sf"/>
</dbReference>
<keyword evidence="4 6" id="KW-0274">FAD</keyword>
<dbReference type="Pfam" id="PF02770">
    <property type="entry name" value="Acyl-CoA_dh_M"/>
    <property type="match status" value="1"/>
</dbReference>
<evidence type="ECO:0000256" key="5">
    <source>
        <dbReference type="ARBA" id="ARBA00023002"/>
    </source>
</evidence>
<organism evidence="10 11">
    <name type="scientific">Pararhodobacter marinus</name>
    <dbReference type="NCBI Taxonomy" id="2184063"/>
    <lineage>
        <taxon>Bacteria</taxon>
        <taxon>Pseudomonadati</taxon>
        <taxon>Pseudomonadota</taxon>
        <taxon>Alphaproteobacteria</taxon>
        <taxon>Rhodobacterales</taxon>
        <taxon>Paracoccaceae</taxon>
        <taxon>Pararhodobacter</taxon>
    </lineage>
</organism>
<dbReference type="InterPro" id="IPR009075">
    <property type="entry name" value="AcylCo_DH/oxidase_C"/>
</dbReference>
<evidence type="ECO:0000259" key="8">
    <source>
        <dbReference type="Pfam" id="PF02770"/>
    </source>
</evidence>
<feature type="domain" description="Acyl-CoA oxidase/dehydrogenase middle" evidence="8">
    <location>
        <begin position="123"/>
        <end position="216"/>
    </location>
</feature>
<evidence type="ECO:0000256" key="2">
    <source>
        <dbReference type="ARBA" id="ARBA00009347"/>
    </source>
</evidence>
<dbReference type="Pfam" id="PF02771">
    <property type="entry name" value="Acyl-CoA_dh_N"/>
    <property type="match status" value="1"/>
</dbReference>
<evidence type="ECO:0000256" key="4">
    <source>
        <dbReference type="ARBA" id="ARBA00022827"/>
    </source>
</evidence>
<reference evidence="10 11" key="1">
    <citation type="submission" date="2018-05" db="EMBL/GenBank/DDBJ databases">
        <title>Pararhodobacter marina sp. nov., isolated from deep-sea water of the Indian Ocean.</title>
        <authorList>
            <person name="Lai Q.Sr."/>
            <person name="Liu X."/>
            <person name="Shao Z."/>
        </authorList>
    </citation>
    <scope>NUCLEOTIDE SEQUENCE [LARGE SCALE GENOMIC DNA]</scope>
    <source>
        <strain evidence="10 11">CIC4N-9</strain>
    </source>
</reference>
<dbReference type="GO" id="GO:0005886">
    <property type="term" value="C:plasma membrane"/>
    <property type="evidence" value="ECO:0007669"/>
    <property type="project" value="TreeGrafter"/>
</dbReference>
<dbReference type="AlphaFoldDB" id="A0A2U2CHY7"/>
<dbReference type="InterPro" id="IPR006091">
    <property type="entry name" value="Acyl-CoA_Oxase/DH_mid-dom"/>
</dbReference>
<keyword evidence="3 6" id="KW-0285">Flavoprotein</keyword>
<keyword evidence="11" id="KW-1185">Reference proteome</keyword>
<evidence type="ECO:0000259" key="7">
    <source>
        <dbReference type="Pfam" id="PF00441"/>
    </source>
</evidence>
<evidence type="ECO:0000256" key="3">
    <source>
        <dbReference type="ARBA" id="ARBA00022630"/>
    </source>
</evidence>
<name>A0A2U2CHY7_9RHOB</name>
<dbReference type="Gene3D" id="1.10.540.10">
    <property type="entry name" value="Acyl-CoA dehydrogenase/oxidase, N-terminal domain"/>
    <property type="match status" value="1"/>
</dbReference>
<protein>
    <submittedName>
        <fullName evidence="10">Acyl-CoA dehydrogenase</fullName>
    </submittedName>
</protein>
<feature type="domain" description="Acyl-CoA dehydrogenase/oxidase C-terminal" evidence="7">
    <location>
        <begin position="229"/>
        <end position="379"/>
    </location>
</feature>
<dbReference type="Gene3D" id="2.40.110.10">
    <property type="entry name" value="Butyryl-CoA Dehydrogenase, subunit A, domain 2"/>
    <property type="match status" value="1"/>
</dbReference>
<evidence type="ECO:0000313" key="11">
    <source>
        <dbReference type="Proteomes" id="UP000244940"/>
    </source>
</evidence>
<dbReference type="GeneID" id="94363299"/>
<evidence type="ECO:0000256" key="1">
    <source>
        <dbReference type="ARBA" id="ARBA00001974"/>
    </source>
</evidence>
<proteinExistence type="inferred from homology"/>
<dbReference type="InterPro" id="IPR046373">
    <property type="entry name" value="Acyl-CoA_Oxase/DH_mid-dom_sf"/>
</dbReference>
<evidence type="ECO:0000313" key="10">
    <source>
        <dbReference type="EMBL" id="PWE31482.1"/>
    </source>
</evidence>
<dbReference type="Proteomes" id="UP000244940">
    <property type="component" value="Unassembled WGS sequence"/>
</dbReference>
<dbReference type="OrthoDB" id="9775090at2"/>
<gene>
    <name evidence="10" type="ORF">C4N9_00185</name>
</gene>